<accession>A0AAN7GPN4</accession>
<dbReference type="Gene3D" id="3.10.170.10">
    <property type="match status" value="1"/>
</dbReference>
<evidence type="ECO:0008006" key="12">
    <source>
        <dbReference type="Google" id="ProtNLM"/>
    </source>
</evidence>
<organism evidence="10 11">
    <name type="scientific">Podospora fimiseda</name>
    <dbReference type="NCBI Taxonomy" id="252190"/>
    <lineage>
        <taxon>Eukaryota</taxon>
        <taxon>Fungi</taxon>
        <taxon>Dikarya</taxon>
        <taxon>Ascomycota</taxon>
        <taxon>Pezizomycotina</taxon>
        <taxon>Sordariomycetes</taxon>
        <taxon>Sordariomycetidae</taxon>
        <taxon>Sordariales</taxon>
        <taxon>Podosporaceae</taxon>
        <taxon>Podospora</taxon>
    </lineage>
</organism>
<comment type="similarity">
    <text evidence="1">Belongs to the peptidase M4 family.</text>
</comment>
<name>A0AAN7GPN4_9PEZI</name>
<dbReference type="GO" id="GO:0004222">
    <property type="term" value="F:metalloendopeptidase activity"/>
    <property type="evidence" value="ECO:0007669"/>
    <property type="project" value="InterPro"/>
</dbReference>
<evidence type="ECO:0000256" key="6">
    <source>
        <dbReference type="ARBA" id="ARBA00023049"/>
    </source>
</evidence>
<dbReference type="InterPro" id="IPR013856">
    <property type="entry name" value="Peptidase_M4_domain"/>
</dbReference>
<evidence type="ECO:0000256" key="2">
    <source>
        <dbReference type="ARBA" id="ARBA00022670"/>
    </source>
</evidence>
<keyword evidence="5" id="KW-0862">Zinc</keyword>
<evidence type="ECO:0000259" key="9">
    <source>
        <dbReference type="Pfam" id="PF02868"/>
    </source>
</evidence>
<reference evidence="10" key="2">
    <citation type="submission" date="2023-05" db="EMBL/GenBank/DDBJ databases">
        <authorList>
            <consortium name="Lawrence Berkeley National Laboratory"/>
            <person name="Steindorff A."/>
            <person name="Hensen N."/>
            <person name="Bonometti L."/>
            <person name="Westerberg I."/>
            <person name="Brannstrom I.O."/>
            <person name="Guillou S."/>
            <person name="Cros-Aarteil S."/>
            <person name="Calhoun S."/>
            <person name="Haridas S."/>
            <person name="Kuo A."/>
            <person name="Mondo S."/>
            <person name="Pangilinan J."/>
            <person name="Riley R."/>
            <person name="Labutti K."/>
            <person name="Andreopoulos B."/>
            <person name="Lipzen A."/>
            <person name="Chen C."/>
            <person name="Yanf M."/>
            <person name="Daum C."/>
            <person name="Ng V."/>
            <person name="Clum A."/>
            <person name="Ohm R."/>
            <person name="Martin F."/>
            <person name="Silar P."/>
            <person name="Natvig D."/>
            <person name="Lalanne C."/>
            <person name="Gautier V."/>
            <person name="Ament-Velasquez S.L."/>
            <person name="Kruys A."/>
            <person name="Hutchinson M.I."/>
            <person name="Powell A.J."/>
            <person name="Barry K."/>
            <person name="Miller A.N."/>
            <person name="Grigoriev I.V."/>
            <person name="Debuchy R."/>
            <person name="Gladieux P."/>
            <person name="Thoren M.H."/>
            <person name="Johannesson H."/>
        </authorList>
    </citation>
    <scope>NUCLEOTIDE SEQUENCE</scope>
    <source>
        <strain evidence="10">CBS 990.96</strain>
    </source>
</reference>
<dbReference type="InterPro" id="IPR052759">
    <property type="entry name" value="Metalloprotease_M4"/>
</dbReference>
<keyword evidence="11" id="KW-1185">Reference proteome</keyword>
<evidence type="ECO:0000256" key="7">
    <source>
        <dbReference type="SAM" id="MobiDB-lite"/>
    </source>
</evidence>
<keyword evidence="4" id="KW-0378">Hydrolase</keyword>
<dbReference type="Proteomes" id="UP001301958">
    <property type="component" value="Unassembled WGS sequence"/>
</dbReference>
<dbReference type="CDD" id="cd09597">
    <property type="entry name" value="M4_TLP"/>
    <property type="match status" value="1"/>
</dbReference>
<dbReference type="PRINTS" id="PR00730">
    <property type="entry name" value="THERMOLYSIN"/>
</dbReference>
<dbReference type="InterPro" id="IPR027268">
    <property type="entry name" value="Peptidase_M4/M1_CTD_sf"/>
</dbReference>
<dbReference type="PANTHER" id="PTHR43579">
    <property type="match status" value="1"/>
</dbReference>
<dbReference type="SUPFAM" id="SSF55486">
    <property type="entry name" value="Metalloproteases ('zincins'), catalytic domain"/>
    <property type="match status" value="1"/>
</dbReference>
<evidence type="ECO:0000256" key="5">
    <source>
        <dbReference type="ARBA" id="ARBA00022833"/>
    </source>
</evidence>
<evidence type="ECO:0000256" key="1">
    <source>
        <dbReference type="ARBA" id="ARBA00009388"/>
    </source>
</evidence>
<comment type="caution">
    <text evidence="10">The sequence shown here is derived from an EMBL/GenBank/DDBJ whole genome shotgun (WGS) entry which is preliminary data.</text>
</comment>
<dbReference type="Gene3D" id="1.10.390.10">
    <property type="entry name" value="Neutral Protease Domain 2"/>
    <property type="match status" value="1"/>
</dbReference>
<feature type="domain" description="Peptidase M4 C-terminal" evidence="9">
    <location>
        <begin position="262"/>
        <end position="428"/>
    </location>
</feature>
<dbReference type="InterPro" id="IPR001570">
    <property type="entry name" value="Peptidase_M4_C_domain"/>
</dbReference>
<keyword evidence="2" id="KW-0645">Protease</keyword>
<evidence type="ECO:0000256" key="3">
    <source>
        <dbReference type="ARBA" id="ARBA00022723"/>
    </source>
</evidence>
<dbReference type="Pfam" id="PF01447">
    <property type="entry name" value="Peptidase_M4"/>
    <property type="match status" value="1"/>
</dbReference>
<protein>
    <recommendedName>
        <fullName evidence="12">Metalloprotease</fullName>
    </recommendedName>
</protein>
<dbReference type="AlphaFoldDB" id="A0AAN7GPN4"/>
<dbReference type="GO" id="GO:0006508">
    <property type="term" value="P:proteolysis"/>
    <property type="evidence" value="ECO:0007669"/>
    <property type="project" value="UniProtKB-KW"/>
</dbReference>
<keyword evidence="6" id="KW-0482">Metalloprotease</keyword>
<dbReference type="PANTHER" id="PTHR43579:SF1">
    <property type="entry name" value="NEUTRAL METALLOPROTEINASE"/>
    <property type="match status" value="1"/>
</dbReference>
<proteinExistence type="inferred from homology"/>
<reference evidence="10" key="1">
    <citation type="journal article" date="2023" name="Mol. Phylogenet. Evol.">
        <title>Genome-scale phylogeny and comparative genomics of the fungal order Sordariales.</title>
        <authorList>
            <person name="Hensen N."/>
            <person name="Bonometti L."/>
            <person name="Westerberg I."/>
            <person name="Brannstrom I.O."/>
            <person name="Guillou S."/>
            <person name="Cros-Aarteil S."/>
            <person name="Calhoun S."/>
            <person name="Haridas S."/>
            <person name="Kuo A."/>
            <person name="Mondo S."/>
            <person name="Pangilinan J."/>
            <person name="Riley R."/>
            <person name="LaButti K."/>
            <person name="Andreopoulos B."/>
            <person name="Lipzen A."/>
            <person name="Chen C."/>
            <person name="Yan M."/>
            <person name="Daum C."/>
            <person name="Ng V."/>
            <person name="Clum A."/>
            <person name="Steindorff A."/>
            <person name="Ohm R.A."/>
            <person name="Martin F."/>
            <person name="Silar P."/>
            <person name="Natvig D.O."/>
            <person name="Lalanne C."/>
            <person name="Gautier V."/>
            <person name="Ament-Velasquez S.L."/>
            <person name="Kruys A."/>
            <person name="Hutchinson M.I."/>
            <person name="Powell A.J."/>
            <person name="Barry K."/>
            <person name="Miller A.N."/>
            <person name="Grigoriev I.V."/>
            <person name="Debuchy R."/>
            <person name="Gladieux P."/>
            <person name="Hiltunen Thoren M."/>
            <person name="Johannesson H."/>
        </authorList>
    </citation>
    <scope>NUCLEOTIDE SEQUENCE</scope>
    <source>
        <strain evidence="10">CBS 990.96</strain>
    </source>
</reference>
<feature type="region of interest" description="Disordered" evidence="7">
    <location>
        <begin position="113"/>
        <end position="142"/>
    </location>
</feature>
<feature type="domain" description="Peptidase M4" evidence="8">
    <location>
        <begin position="147"/>
        <end position="258"/>
    </location>
</feature>
<gene>
    <name evidence="10" type="ORF">QBC38DRAFT_486395</name>
</gene>
<evidence type="ECO:0000313" key="11">
    <source>
        <dbReference type="Proteomes" id="UP001301958"/>
    </source>
</evidence>
<dbReference type="EMBL" id="MU865406">
    <property type="protein sequence ID" value="KAK4224026.1"/>
    <property type="molecule type" value="Genomic_DNA"/>
</dbReference>
<keyword evidence="3" id="KW-0479">Metal-binding</keyword>
<evidence type="ECO:0000256" key="4">
    <source>
        <dbReference type="ARBA" id="ARBA00022801"/>
    </source>
</evidence>
<dbReference type="InterPro" id="IPR023612">
    <property type="entry name" value="Peptidase_M4"/>
</dbReference>
<evidence type="ECO:0000259" key="8">
    <source>
        <dbReference type="Pfam" id="PF01447"/>
    </source>
</evidence>
<sequence length="432" mass="48111">MPSHICTIVPPHLLQAIAESQALAEDDSSRQAAIHSLSHREAVTTHRINRLANLALPRAARAHATPTHHHSIVPEILLQNILDAEDVDDETRARAKADIDRIRKATDSYQKSITGEAGEEESSFGIASTSGKKKKEKPSESGFYRSIHDAKNDFDEDKLPGAVVRVEGQKAVEDEAANVAYDNFGKVLSFYLDKFGWKSIDNKNMHVVGSVHFGKNYENAFWDPERMQMVFGDGHTFLYRFVNCIDVIGHELTHAITEHTSPLEYQGQPGALNEHISDVFGIMVKQMVENETAEAADWLIGEGCLLPDVKGVALRNMKEPGTAYNDPRFGKDPQPAHMEGYKKVKQDNGGVHLYSGIPNRAFYLASVAFGGYSWEKAGQIWWKTMNSGRVPPRCTFVQFADVTTEVAEEEFGEEAAKIVRKAWNDVGVVRKH</sequence>
<dbReference type="GO" id="GO:0046872">
    <property type="term" value="F:metal ion binding"/>
    <property type="evidence" value="ECO:0007669"/>
    <property type="project" value="UniProtKB-KW"/>
</dbReference>
<dbReference type="Pfam" id="PF02868">
    <property type="entry name" value="Peptidase_M4_C"/>
    <property type="match status" value="1"/>
</dbReference>
<evidence type="ECO:0000313" key="10">
    <source>
        <dbReference type="EMBL" id="KAK4224026.1"/>
    </source>
</evidence>